<evidence type="ECO:0000313" key="3">
    <source>
        <dbReference type="Proteomes" id="UP000016931"/>
    </source>
</evidence>
<feature type="signal peptide" evidence="1">
    <location>
        <begin position="1"/>
        <end position="22"/>
    </location>
</feature>
<proteinExistence type="predicted"/>
<dbReference type="Proteomes" id="UP000016931">
    <property type="component" value="Unassembled WGS sequence"/>
</dbReference>
<feature type="chain" id="PRO_5004032041" description="GPI anchored protein" evidence="1">
    <location>
        <begin position="23"/>
        <end position="191"/>
    </location>
</feature>
<dbReference type="AlphaFoldDB" id="M3BR74"/>
<keyword evidence="1" id="KW-0732">Signal</keyword>
<dbReference type="OrthoDB" id="5242418at2759"/>
<dbReference type="STRING" id="692275.M3BR74"/>
<accession>M3BR74</accession>
<dbReference type="GeneID" id="27904459"/>
<protein>
    <recommendedName>
        <fullName evidence="4">GPI anchored protein</fullName>
    </recommendedName>
</protein>
<dbReference type="EMBL" id="KB456271">
    <property type="protein sequence ID" value="EMF08623.1"/>
    <property type="molecule type" value="Genomic_DNA"/>
</dbReference>
<dbReference type="eggNOG" id="ENOG502SWWX">
    <property type="taxonomic scope" value="Eukaryota"/>
</dbReference>
<sequence>MARILSWARLVLVGYAVAASAADSVQLFIDNMDPNAQWAASVANACNGSTTYVVSQTSAPGGGNGEKATITEGPNFYQATTPAVYSETSATMHESCAINSAESSALCVVTVVAANYNTGDAISKTISYNLTGTGYYQYDVKITAGASHTANGGSCVAKSNTANSSISARGSREVLLTAFVILAGVGGVLWM</sequence>
<evidence type="ECO:0000256" key="1">
    <source>
        <dbReference type="SAM" id="SignalP"/>
    </source>
</evidence>
<dbReference type="OMA" id="ANACNGS"/>
<gene>
    <name evidence="2" type="ORF">SEPMUDRAFT_152239</name>
</gene>
<name>M3BR74_SPHMS</name>
<dbReference type="RefSeq" id="XP_016756744.1">
    <property type="nucleotide sequence ID" value="XM_016907322.1"/>
</dbReference>
<evidence type="ECO:0008006" key="4">
    <source>
        <dbReference type="Google" id="ProtNLM"/>
    </source>
</evidence>
<organism evidence="2 3">
    <name type="scientific">Sphaerulina musiva (strain SO2202)</name>
    <name type="common">Poplar stem canker fungus</name>
    <name type="synonym">Septoria musiva</name>
    <dbReference type="NCBI Taxonomy" id="692275"/>
    <lineage>
        <taxon>Eukaryota</taxon>
        <taxon>Fungi</taxon>
        <taxon>Dikarya</taxon>
        <taxon>Ascomycota</taxon>
        <taxon>Pezizomycotina</taxon>
        <taxon>Dothideomycetes</taxon>
        <taxon>Dothideomycetidae</taxon>
        <taxon>Mycosphaerellales</taxon>
        <taxon>Mycosphaerellaceae</taxon>
        <taxon>Sphaerulina</taxon>
    </lineage>
</organism>
<evidence type="ECO:0000313" key="2">
    <source>
        <dbReference type="EMBL" id="EMF08623.1"/>
    </source>
</evidence>
<keyword evidence="3" id="KW-1185">Reference proteome</keyword>
<reference evidence="2 3" key="1">
    <citation type="journal article" date="2012" name="PLoS Pathog.">
        <title>Diverse lifestyles and strategies of plant pathogenesis encoded in the genomes of eighteen Dothideomycetes fungi.</title>
        <authorList>
            <person name="Ohm R.A."/>
            <person name="Feau N."/>
            <person name="Henrissat B."/>
            <person name="Schoch C.L."/>
            <person name="Horwitz B.A."/>
            <person name="Barry K.W."/>
            <person name="Condon B.J."/>
            <person name="Copeland A.C."/>
            <person name="Dhillon B."/>
            <person name="Glaser F."/>
            <person name="Hesse C.N."/>
            <person name="Kosti I."/>
            <person name="LaButti K."/>
            <person name="Lindquist E.A."/>
            <person name="Lucas S."/>
            <person name="Salamov A.A."/>
            <person name="Bradshaw R.E."/>
            <person name="Ciuffetti L."/>
            <person name="Hamelin R.C."/>
            <person name="Kema G.H.J."/>
            <person name="Lawrence C."/>
            <person name="Scott J.A."/>
            <person name="Spatafora J.W."/>
            <person name="Turgeon B.G."/>
            <person name="de Wit P.J.G.M."/>
            <person name="Zhong S."/>
            <person name="Goodwin S.B."/>
            <person name="Grigoriev I.V."/>
        </authorList>
    </citation>
    <scope>NUCLEOTIDE SEQUENCE [LARGE SCALE GENOMIC DNA]</scope>
    <source>
        <strain evidence="2 3">SO2202</strain>
    </source>
</reference>
<dbReference type="HOGENOM" id="CLU_1422235_0_0_1"/>